<dbReference type="Pfam" id="PF22562">
    <property type="entry name" value="UBA_7"/>
    <property type="match status" value="1"/>
</dbReference>
<comment type="subcellular location">
    <subcellularLocation>
        <location evidence="1">Cytoplasm</location>
    </subcellularLocation>
</comment>
<dbReference type="Gene3D" id="1.10.8.10">
    <property type="entry name" value="DNA helicase RuvA subunit, C-terminal domain"/>
    <property type="match status" value="1"/>
</dbReference>
<dbReference type="GO" id="GO:0032435">
    <property type="term" value="P:negative regulation of proteasomal ubiquitin-dependent protein catabolic process"/>
    <property type="evidence" value="ECO:0007669"/>
    <property type="project" value="TreeGrafter"/>
</dbReference>
<dbReference type="SUPFAM" id="SSF46934">
    <property type="entry name" value="UBA-like"/>
    <property type="match status" value="1"/>
</dbReference>
<dbReference type="GO" id="GO:0005634">
    <property type="term" value="C:nucleus"/>
    <property type="evidence" value="ECO:0007669"/>
    <property type="project" value="TreeGrafter"/>
</dbReference>
<dbReference type="PANTHER" id="PTHR46340:SF1">
    <property type="entry name" value="UBX DOMAIN-CONTAINING PROTEIN 1"/>
    <property type="match status" value="1"/>
</dbReference>
<feature type="compositionally biased region" description="Basic and acidic residues" evidence="4">
    <location>
        <begin position="231"/>
        <end position="240"/>
    </location>
</feature>
<dbReference type="InterPro" id="IPR029071">
    <property type="entry name" value="Ubiquitin-like_domsf"/>
</dbReference>
<dbReference type="SUPFAM" id="SSF54236">
    <property type="entry name" value="Ubiquitin-like"/>
    <property type="match status" value="1"/>
</dbReference>
<feature type="region of interest" description="Disordered" evidence="4">
    <location>
        <begin position="231"/>
        <end position="254"/>
    </location>
</feature>
<dbReference type="GO" id="GO:0031397">
    <property type="term" value="P:negative regulation of protein ubiquitination"/>
    <property type="evidence" value="ECO:0007669"/>
    <property type="project" value="TreeGrafter"/>
</dbReference>
<dbReference type="InterPro" id="IPR009060">
    <property type="entry name" value="UBA-like_sf"/>
</dbReference>
<proteinExistence type="predicted"/>
<keyword evidence="2" id="KW-0963">Cytoplasm</keyword>
<evidence type="ECO:0000259" key="5">
    <source>
        <dbReference type="PROSITE" id="PS50033"/>
    </source>
</evidence>
<evidence type="ECO:0000313" key="6">
    <source>
        <dbReference type="EMBL" id="ELK23455.1"/>
    </source>
</evidence>
<dbReference type="FunFam" id="3.10.20.90:FF:000134">
    <property type="entry name" value="UBX domain-containing protein 1"/>
    <property type="match status" value="1"/>
</dbReference>
<feature type="region of interest" description="Disordered" evidence="4">
    <location>
        <begin position="270"/>
        <end position="379"/>
    </location>
</feature>
<organism evidence="6 7">
    <name type="scientific">Myotis davidii</name>
    <name type="common">David's myotis</name>
    <dbReference type="NCBI Taxonomy" id="225400"/>
    <lineage>
        <taxon>Eukaryota</taxon>
        <taxon>Metazoa</taxon>
        <taxon>Chordata</taxon>
        <taxon>Craniata</taxon>
        <taxon>Vertebrata</taxon>
        <taxon>Euteleostomi</taxon>
        <taxon>Mammalia</taxon>
        <taxon>Eutheria</taxon>
        <taxon>Laurasiatheria</taxon>
        <taxon>Chiroptera</taxon>
        <taxon>Yangochiroptera</taxon>
        <taxon>Vespertilionidae</taxon>
        <taxon>Myotis</taxon>
    </lineage>
</organism>
<feature type="compositionally biased region" description="Low complexity" evidence="4">
    <location>
        <begin position="348"/>
        <end position="368"/>
    </location>
</feature>
<dbReference type="EMBL" id="KB113693">
    <property type="protein sequence ID" value="ELK23455.1"/>
    <property type="molecule type" value="Genomic_DNA"/>
</dbReference>
<evidence type="ECO:0000256" key="2">
    <source>
        <dbReference type="ARBA" id="ARBA00022490"/>
    </source>
</evidence>
<dbReference type="GO" id="GO:0036435">
    <property type="term" value="F:K48-linked polyubiquitin modification-dependent protein binding"/>
    <property type="evidence" value="ECO:0007669"/>
    <property type="project" value="TreeGrafter"/>
</dbReference>
<dbReference type="AlphaFoldDB" id="L5LBR3"/>
<accession>L5LBR3</accession>
<dbReference type="Gene3D" id="3.10.20.90">
    <property type="entry name" value="Phosphatidylinositol 3-kinase Catalytic Subunit, Chain A, domain 1"/>
    <property type="match status" value="1"/>
</dbReference>
<evidence type="ECO:0000313" key="7">
    <source>
        <dbReference type="Proteomes" id="UP000010556"/>
    </source>
</evidence>
<gene>
    <name evidence="6" type="ORF">MDA_GLEAN10009095</name>
</gene>
<feature type="compositionally biased region" description="Basic and acidic residues" evidence="4">
    <location>
        <begin position="304"/>
        <end position="344"/>
    </location>
</feature>
<dbReference type="GO" id="GO:1903094">
    <property type="term" value="P:negative regulation of protein K48-linked deubiquitination"/>
    <property type="evidence" value="ECO:0007669"/>
    <property type="project" value="TreeGrafter"/>
</dbReference>
<protein>
    <submittedName>
        <fullName evidence="6">UBX domain-containing protein 1</fullName>
    </submittedName>
</protein>
<dbReference type="Proteomes" id="UP000010556">
    <property type="component" value="Unassembled WGS sequence"/>
</dbReference>
<keyword evidence="7" id="KW-1185">Reference proteome</keyword>
<evidence type="ECO:0000256" key="4">
    <source>
        <dbReference type="SAM" id="MobiDB-lite"/>
    </source>
</evidence>
<feature type="domain" description="UBX" evidence="5">
    <location>
        <begin position="375"/>
        <end position="457"/>
    </location>
</feature>
<feature type="region of interest" description="Disordered" evidence="4">
    <location>
        <begin position="170"/>
        <end position="204"/>
    </location>
</feature>
<dbReference type="InterPro" id="IPR015940">
    <property type="entry name" value="UBA"/>
</dbReference>
<dbReference type="GO" id="GO:0005737">
    <property type="term" value="C:cytoplasm"/>
    <property type="evidence" value="ECO:0007669"/>
    <property type="project" value="UniProtKB-SubCell"/>
</dbReference>
<dbReference type="InterPro" id="IPR001012">
    <property type="entry name" value="UBX_dom"/>
</dbReference>
<feature type="region of interest" description="Disordered" evidence="4">
    <location>
        <begin position="45"/>
        <end position="70"/>
    </location>
</feature>
<dbReference type="SMART" id="SM00166">
    <property type="entry name" value="UBX"/>
    <property type="match status" value="1"/>
</dbReference>
<sequence length="463" mass="50668">MLSTSVFLSDTSQVAPSRVPHPWHGFSLWLLSCWLLSTFQSLSEPRQPRLQPKARPVAPPTRPHDSGPRQAPALLALTRKGGQGKGGSVVTSQSKGIKTALELKTRNLTAQPVFPETPGLTFAEIWSQNPTASRPAHGEKALALTGNQGIEAAMDWLMEHEDDPDVDKPLPTPLGHVLGREPTSSEQGGPEGPDRGARCGCGGARGDAGGDADGLFAGPGSPAEEGKLVLSEEERQEQTKRHVGGTALRVGGSPCASLRAQSDQMLELVAQKQREREEREEREALERERRRRRQGQELSAARQRLQEDEMRRAAEERRREKAEELAARQRVREKIERDKAERAKKYGGSVSSPPSAPAEPGSVPSSPSQEPPSKREYDQCRIQVRLPDGTSLTQTFRAREQLAAVRLYVELHRGEEPGGDQDPVQLLSGFPRRAFSEADMERPLQELGLVPSAVLIVAKKCPS</sequence>
<evidence type="ECO:0000256" key="3">
    <source>
        <dbReference type="ARBA" id="ARBA00023054"/>
    </source>
</evidence>
<dbReference type="PANTHER" id="PTHR46340">
    <property type="entry name" value="UBX DOMAIN-CONTAINING PROTEIN 1"/>
    <property type="match status" value="1"/>
</dbReference>
<dbReference type="PROSITE" id="PS50033">
    <property type="entry name" value="UBX"/>
    <property type="match status" value="1"/>
</dbReference>
<evidence type="ECO:0000256" key="1">
    <source>
        <dbReference type="ARBA" id="ARBA00004496"/>
    </source>
</evidence>
<name>L5LBR3_MYODS</name>
<dbReference type="Pfam" id="PF00789">
    <property type="entry name" value="UBX"/>
    <property type="match status" value="1"/>
</dbReference>
<dbReference type="CDD" id="cd01772">
    <property type="entry name" value="UBX_UBXN1"/>
    <property type="match status" value="1"/>
</dbReference>
<keyword evidence="3" id="KW-0175">Coiled coil</keyword>
<feature type="compositionally biased region" description="Basic and acidic residues" evidence="4">
    <location>
        <begin position="272"/>
        <end position="288"/>
    </location>
</feature>
<reference evidence="7" key="1">
    <citation type="journal article" date="2013" name="Science">
        <title>Comparative analysis of bat genomes provides insight into the evolution of flight and immunity.</title>
        <authorList>
            <person name="Zhang G."/>
            <person name="Cowled C."/>
            <person name="Shi Z."/>
            <person name="Huang Z."/>
            <person name="Bishop-Lilly K.A."/>
            <person name="Fang X."/>
            <person name="Wynne J.W."/>
            <person name="Xiong Z."/>
            <person name="Baker M.L."/>
            <person name="Zhao W."/>
            <person name="Tachedjian M."/>
            <person name="Zhu Y."/>
            <person name="Zhou P."/>
            <person name="Jiang X."/>
            <person name="Ng J."/>
            <person name="Yang L."/>
            <person name="Wu L."/>
            <person name="Xiao J."/>
            <person name="Feng Y."/>
            <person name="Chen Y."/>
            <person name="Sun X."/>
            <person name="Zhang Y."/>
            <person name="Marsh G.A."/>
            <person name="Crameri G."/>
            <person name="Broder C.C."/>
            <person name="Frey K.G."/>
            <person name="Wang L.F."/>
            <person name="Wang J."/>
        </authorList>
    </citation>
    <scope>NUCLEOTIDE SEQUENCE [LARGE SCALE GENOMIC DNA]</scope>
</reference>